<dbReference type="PANTHER" id="PTHR43586">
    <property type="entry name" value="CYSTEINE DESULFURASE"/>
    <property type="match status" value="1"/>
</dbReference>
<dbReference type="GO" id="GO:0006534">
    <property type="term" value="P:cysteine metabolic process"/>
    <property type="evidence" value="ECO:0007669"/>
    <property type="project" value="UniProtKB-UniRule"/>
</dbReference>
<gene>
    <name evidence="9" type="ORF">BUZ01_10300</name>
</gene>
<dbReference type="RefSeq" id="WP_107590039.1">
    <property type="nucleotide sequence ID" value="NZ_JAIEXO010000005.1"/>
</dbReference>
<evidence type="ECO:0000256" key="8">
    <source>
        <dbReference type="RuleBase" id="RU004506"/>
    </source>
</evidence>
<dbReference type="InterPro" id="IPR020578">
    <property type="entry name" value="Aminotrans_V_PyrdxlP_BS"/>
</dbReference>
<evidence type="ECO:0000256" key="2">
    <source>
        <dbReference type="ARBA" id="ARBA00002824"/>
    </source>
</evidence>
<comment type="caution">
    <text evidence="9">The sequence shown here is derived from an EMBL/GenBank/DDBJ whole genome shotgun (WGS) entry which is preliminary data.</text>
</comment>
<dbReference type="InterPro" id="IPR000192">
    <property type="entry name" value="Aminotrans_V_dom"/>
</dbReference>
<dbReference type="EC" id="2.8.1.7" evidence="8"/>
<dbReference type="Gene3D" id="3.90.1150.10">
    <property type="entry name" value="Aspartate Aminotransferase, domain 1"/>
    <property type="match status" value="1"/>
</dbReference>
<dbReference type="GO" id="GO:0031071">
    <property type="term" value="F:cysteine desulfurase activity"/>
    <property type="evidence" value="ECO:0007669"/>
    <property type="project" value="UniProtKB-UniRule"/>
</dbReference>
<dbReference type="PANTHER" id="PTHR43586:SF8">
    <property type="entry name" value="CYSTEINE DESULFURASE 1, CHLOROPLASTIC"/>
    <property type="match status" value="1"/>
</dbReference>
<protein>
    <recommendedName>
        <fullName evidence="8">Cysteine desulfurase</fullName>
        <ecNumber evidence="8">2.8.1.7</ecNumber>
    </recommendedName>
</protein>
<name>A0A2T4SVE3_STAGA</name>
<dbReference type="AlphaFoldDB" id="A0A2T4SVE3"/>
<evidence type="ECO:0000256" key="7">
    <source>
        <dbReference type="RuleBase" id="RU004504"/>
    </source>
</evidence>
<dbReference type="PIRSF" id="PIRSF005572">
    <property type="entry name" value="NifS"/>
    <property type="match status" value="1"/>
</dbReference>
<evidence type="ECO:0000256" key="3">
    <source>
        <dbReference type="ARBA" id="ARBA00010447"/>
    </source>
</evidence>
<dbReference type="InterPro" id="IPR015421">
    <property type="entry name" value="PyrdxlP-dep_Trfase_major"/>
</dbReference>
<keyword evidence="5 8" id="KW-0663">Pyridoxal phosphate</keyword>
<evidence type="ECO:0000256" key="6">
    <source>
        <dbReference type="ARBA" id="ARBA00050776"/>
    </source>
</evidence>
<sequence length="412" mass="45836">MTELLNVNEIIKDFPILDQQVNGKRLAYLDSTATSQTPIQVIEAIDDYYKRYNSNVHRGVHTLGSLATDGYENARETVRNFINAKYFEEIIFTRGTTASINLVAHSYGDANISEGDEIVVTEMEHHANIVPWQQLAKRKNASLKFIPMTETGELNIEDVKATINDNTKIVAIAHISNVLGTINDIKAITEVAHAHGAVISVDGAQAAPHMDLDMQDLDVDFYSFSGHKMLGPTGIGVLYGKRQLLNQMEPTEFGGDMIDFVGKYDASWADLPTKFEAGTPLIAQAIGLAEAIRYLESIGFDAIHEHEATLTQYAYDRMLEVENIEIYGPPKERRAGVITFNLGDVHAHDVATAVDTEGVAVRAGHHCAQPLMKWLNQSSTARASFYIYNTKEDVDQMVEALKQTKEFFSYEF</sequence>
<dbReference type="InterPro" id="IPR016454">
    <property type="entry name" value="Cysteine_dSase"/>
</dbReference>
<dbReference type="InterPro" id="IPR015424">
    <property type="entry name" value="PyrdxlP-dep_Trfase"/>
</dbReference>
<dbReference type="PROSITE" id="PS00595">
    <property type="entry name" value="AA_TRANSFER_CLASS_5"/>
    <property type="match status" value="1"/>
</dbReference>
<dbReference type="SUPFAM" id="SSF53383">
    <property type="entry name" value="PLP-dependent transferases"/>
    <property type="match status" value="1"/>
</dbReference>
<comment type="function">
    <text evidence="2 8">Catalyzes the removal of elemental sulfur and selenium atoms from L-cysteine, L-cystine, L-selenocysteine, and L-selenocystine to produce L-alanine.</text>
</comment>
<reference evidence="9 10" key="1">
    <citation type="journal article" date="2016" name="Front. Microbiol.">
        <title>Comprehensive Phylogenetic Analysis of Bovine Non-aureus Staphylococci Species Based on Whole-Genome Sequencing.</title>
        <authorList>
            <person name="Naushad S."/>
            <person name="Barkema H.W."/>
            <person name="Luby C."/>
            <person name="Condas L.A."/>
            <person name="Nobrega D.B."/>
            <person name="Carson D.A."/>
            <person name="De Buck J."/>
        </authorList>
    </citation>
    <scope>NUCLEOTIDE SEQUENCE [LARGE SCALE GENOMIC DNA]</scope>
    <source>
        <strain evidence="9 10">SNUC 1388</strain>
    </source>
</reference>
<dbReference type="GO" id="GO:0030170">
    <property type="term" value="F:pyridoxal phosphate binding"/>
    <property type="evidence" value="ECO:0007669"/>
    <property type="project" value="UniProtKB-UniRule"/>
</dbReference>
<evidence type="ECO:0000256" key="4">
    <source>
        <dbReference type="ARBA" id="ARBA00022679"/>
    </source>
</evidence>
<keyword evidence="4 8" id="KW-0808">Transferase</keyword>
<evidence type="ECO:0000256" key="5">
    <source>
        <dbReference type="ARBA" id="ARBA00022898"/>
    </source>
</evidence>
<evidence type="ECO:0000313" key="10">
    <source>
        <dbReference type="Proteomes" id="UP000283576"/>
    </source>
</evidence>
<comment type="catalytic activity">
    <reaction evidence="6 8">
        <text>(sulfur carrier)-H + L-cysteine = (sulfur carrier)-SH + L-alanine</text>
        <dbReference type="Rhea" id="RHEA:43892"/>
        <dbReference type="Rhea" id="RHEA-COMP:14737"/>
        <dbReference type="Rhea" id="RHEA-COMP:14739"/>
        <dbReference type="ChEBI" id="CHEBI:29917"/>
        <dbReference type="ChEBI" id="CHEBI:35235"/>
        <dbReference type="ChEBI" id="CHEBI:57972"/>
        <dbReference type="ChEBI" id="CHEBI:64428"/>
        <dbReference type="EC" id="2.8.1.7"/>
    </reaction>
</comment>
<dbReference type="InterPro" id="IPR010970">
    <property type="entry name" value="Cys_dSase_SufS"/>
</dbReference>
<proteinExistence type="inferred from homology"/>
<accession>A0A2T4SVE3</accession>
<dbReference type="EMBL" id="QXRZ01000006">
    <property type="protein sequence ID" value="RIL42159.1"/>
    <property type="molecule type" value="Genomic_DNA"/>
</dbReference>
<evidence type="ECO:0000313" key="9">
    <source>
        <dbReference type="EMBL" id="RIL42159.1"/>
    </source>
</evidence>
<dbReference type="NCBIfam" id="TIGR01979">
    <property type="entry name" value="sufS"/>
    <property type="match status" value="1"/>
</dbReference>
<organism evidence="9 10">
    <name type="scientific">Staphylococcus gallinarum</name>
    <dbReference type="NCBI Taxonomy" id="1293"/>
    <lineage>
        <taxon>Bacteria</taxon>
        <taxon>Bacillati</taxon>
        <taxon>Bacillota</taxon>
        <taxon>Bacilli</taxon>
        <taxon>Bacillales</taxon>
        <taxon>Staphylococcaceae</taxon>
        <taxon>Staphylococcus</taxon>
    </lineage>
</organism>
<comment type="similarity">
    <text evidence="3 8">Belongs to the class-V pyridoxal-phosphate-dependent aminotransferase family. Csd subfamily.</text>
</comment>
<dbReference type="Proteomes" id="UP000283576">
    <property type="component" value="Unassembled WGS sequence"/>
</dbReference>
<comment type="cofactor">
    <cofactor evidence="1 7">
        <name>pyridoxal 5'-phosphate</name>
        <dbReference type="ChEBI" id="CHEBI:597326"/>
    </cofactor>
</comment>
<dbReference type="InterPro" id="IPR015422">
    <property type="entry name" value="PyrdxlP-dep_Trfase_small"/>
</dbReference>
<dbReference type="CDD" id="cd06453">
    <property type="entry name" value="SufS_like"/>
    <property type="match status" value="1"/>
</dbReference>
<evidence type="ECO:0000256" key="1">
    <source>
        <dbReference type="ARBA" id="ARBA00001933"/>
    </source>
</evidence>
<dbReference type="Gene3D" id="3.40.640.10">
    <property type="entry name" value="Type I PLP-dependent aspartate aminotransferase-like (Major domain)"/>
    <property type="match status" value="1"/>
</dbReference>
<dbReference type="Pfam" id="PF00266">
    <property type="entry name" value="Aminotran_5"/>
    <property type="match status" value="1"/>
</dbReference>